<name>A0A1X7T4W4_AMPQE</name>
<sequence length="67" mass="7407">MPVEKRRCQLVNRSIKECDGELLSELVAAALKDSHVFNGAAELACQVILDSPYDEMLAAHIRDLPVL</sequence>
<accession>A0A1X7T4W4</accession>
<reference evidence="1" key="1">
    <citation type="submission" date="2017-05" db="UniProtKB">
        <authorList>
            <consortium name="EnsemblMetazoa"/>
        </authorList>
    </citation>
    <scope>IDENTIFICATION</scope>
</reference>
<dbReference type="EnsemblMetazoa" id="Aqu2.1.09425_001">
    <property type="protein sequence ID" value="Aqu2.1.09425_001"/>
    <property type="gene ID" value="Aqu2.1.09425"/>
</dbReference>
<dbReference type="AlphaFoldDB" id="A0A1X7T4W4"/>
<organism evidence="1">
    <name type="scientific">Amphimedon queenslandica</name>
    <name type="common">Sponge</name>
    <dbReference type="NCBI Taxonomy" id="400682"/>
    <lineage>
        <taxon>Eukaryota</taxon>
        <taxon>Metazoa</taxon>
        <taxon>Porifera</taxon>
        <taxon>Demospongiae</taxon>
        <taxon>Heteroscleromorpha</taxon>
        <taxon>Haplosclerida</taxon>
        <taxon>Niphatidae</taxon>
        <taxon>Amphimedon</taxon>
    </lineage>
</organism>
<evidence type="ECO:0000313" key="1">
    <source>
        <dbReference type="EnsemblMetazoa" id="Aqu2.1.09425_001"/>
    </source>
</evidence>
<proteinExistence type="predicted"/>
<dbReference type="OrthoDB" id="10252687at2759"/>
<dbReference type="InParanoid" id="A0A1X7T4W4"/>
<protein>
    <submittedName>
        <fullName evidence="1">Uncharacterized protein</fullName>
    </submittedName>
</protein>